<keyword evidence="3" id="KW-1185">Reference proteome</keyword>
<dbReference type="Pfam" id="PF07366">
    <property type="entry name" value="SnoaL"/>
    <property type="match status" value="1"/>
</dbReference>
<sequence>MPDVVDRLIGALNAHDLDAVMRCYVADAVVVGPEMGAENLDEIASYHLHIWQGFPDHHLTVWEKIACRDMIAAEVLATGTHTGPYLVAGGDVLEATGRSISVRGSWLVTVESDYILSQRVYFDQLELYTRLGAQLPLKFAPVAQVRVQDRDQRCDQGHDPAETVGETWYQ</sequence>
<gene>
    <name evidence="2" type="ORF">ACFHYQ_04195</name>
</gene>
<dbReference type="EMBL" id="JBHMQT010000005">
    <property type="protein sequence ID" value="MFC0861494.1"/>
    <property type="molecule type" value="Genomic_DNA"/>
</dbReference>
<organism evidence="2 3">
    <name type="scientific">Sphaerimonospora cavernae</name>
    <dbReference type="NCBI Taxonomy" id="1740611"/>
    <lineage>
        <taxon>Bacteria</taxon>
        <taxon>Bacillati</taxon>
        <taxon>Actinomycetota</taxon>
        <taxon>Actinomycetes</taxon>
        <taxon>Streptosporangiales</taxon>
        <taxon>Streptosporangiaceae</taxon>
        <taxon>Sphaerimonospora</taxon>
    </lineage>
</organism>
<evidence type="ECO:0000256" key="1">
    <source>
        <dbReference type="SAM" id="MobiDB-lite"/>
    </source>
</evidence>
<dbReference type="Gene3D" id="3.10.450.50">
    <property type="match status" value="1"/>
</dbReference>
<evidence type="ECO:0000313" key="3">
    <source>
        <dbReference type="Proteomes" id="UP001589870"/>
    </source>
</evidence>
<reference evidence="2 3" key="1">
    <citation type="submission" date="2024-09" db="EMBL/GenBank/DDBJ databases">
        <authorList>
            <person name="Sun Q."/>
            <person name="Mori K."/>
        </authorList>
    </citation>
    <scope>NUCLEOTIDE SEQUENCE [LARGE SCALE GENOMIC DNA]</scope>
    <source>
        <strain evidence="2 3">TBRC 1851</strain>
    </source>
</reference>
<dbReference type="InterPro" id="IPR009959">
    <property type="entry name" value="Cyclase_SnoaL-like"/>
</dbReference>
<proteinExistence type="predicted"/>
<dbReference type="RefSeq" id="WP_394299732.1">
    <property type="nucleotide sequence ID" value="NZ_JBHMQT010000005.1"/>
</dbReference>
<feature type="compositionally biased region" description="Basic and acidic residues" evidence="1">
    <location>
        <begin position="151"/>
        <end position="161"/>
    </location>
</feature>
<dbReference type="Proteomes" id="UP001589870">
    <property type="component" value="Unassembled WGS sequence"/>
</dbReference>
<accession>A0ABV6U0E0</accession>
<dbReference type="InterPro" id="IPR032710">
    <property type="entry name" value="NTF2-like_dom_sf"/>
</dbReference>
<evidence type="ECO:0000313" key="2">
    <source>
        <dbReference type="EMBL" id="MFC0861494.1"/>
    </source>
</evidence>
<name>A0ABV6U0E0_9ACTN</name>
<comment type="caution">
    <text evidence="2">The sequence shown here is derived from an EMBL/GenBank/DDBJ whole genome shotgun (WGS) entry which is preliminary data.</text>
</comment>
<dbReference type="SUPFAM" id="SSF54427">
    <property type="entry name" value="NTF2-like"/>
    <property type="match status" value="1"/>
</dbReference>
<protein>
    <submittedName>
        <fullName evidence="2">Ester cyclase</fullName>
    </submittedName>
</protein>
<feature type="region of interest" description="Disordered" evidence="1">
    <location>
        <begin position="151"/>
        <end position="170"/>
    </location>
</feature>